<comment type="caution">
    <text evidence="11">The sequence shown here is derived from an EMBL/GenBank/DDBJ whole genome shotgun (WGS) entry which is preliminary data.</text>
</comment>
<comment type="similarity">
    <text evidence="2">Belongs to the porin LamB (TC 1.B.3) family.</text>
</comment>
<sequence>MKVKISVLAIFFLASILSTAQIAYERISNKSFSLGSYGRAGVDWSAENSGSVGRRLNLNNLGSIGGRMEEQDYMELVPAFHFKPAGEDDPTKINVQMRLSAFSRDLTHVAYTSTAASTGLTIVMPELYAEAENIGGSGWTLWVGARLYRGKDIHIADHFYFNDHSGQGFGAEYKKMRFGGLFIASTDTTTSYPPYFYINIATGTPSAELRQRVKGFYEYDFQLNEKNTLTALAELHYMSAGRDDEQDDGASIPEEDIPTFPSDWGYVIGARLQSNINLQQGLNNNFAVRLGKGIANGGDGGLSSTHLTFGAPDLEELNFKKAYSLSIVNDAFLQHSDRSSTAAYLIYTNSKGAGATNNLEESYYGKRVYNKKTDFAIGVRNAHAFTKYFKLLTDLHYSQRKDGDYDNPWANVTKLSLAPTLCPTGDKSFWARPEFRFVASFAYYNQYAADEMYSPYLQVVGNRRFGHYFGIKMEWWILNE</sequence>
<dbReference type="InterPro" id="IPR050286">
    <property type="entry name" value="G_neg_Bact_CarbUptk_Porin"/>
</dbReference>
<protein>
    <submittedName>
        <fullName evidence="11">Carbohydrate porin</fullName>
    </submittedName>
</protein>
<evidence type="ECO:0000256" key="6">
    <source>
        <dbReference type="ARBA" id="ARBA00023065"/>
    </source>
</evidence>
<evidence type="ECO:0000313" key="12">
    <source>
        <dbReference type="Proteomes" id="UP000605676"/>
    </source>
</evidence>
<gene>
    <name evidence="11" type="ORF">JIV24_02965</name>
</gene>
<dbReference type="Proteomes" id="UP000605676">
    <property type="component" value="Unassembled WGS sequence"/>
</dbReference>
<keyword evidence="9" id="KW-0998">Cell outer membrane</keyword>
<evidence type="ECO:0000256" key="10">
    <source>
        <dbReference type="SAM" id="SignalP"/>
    </source>
</evidence>
<reference evidence="11 12" key="1">
    <citation type="submission" date="2021-01" db="EMBL/GenBank/DDBJ databases">
        <title>Carboxyliciviraga sp.nov., isolated from coastal sediments.</title>
        <authorList>
            <person name="Lu D."/>
            <person name="Zhang T."/>
        </authorList>
    </citation>
    <scope>NUCLEOTIDE SEQUENCE [LARGE SCALE GENOMIC DNA]</scope>
    <source>
        <strain evidence="11 12">N1Y132</strain>
    </source>
</reference>
<keyword evidence="10" id="KW-0732">Signal</keyword>
<evidence type="ECO:0000256" key="9">
    <source>
        <dbReference type="ARBA" id="ARBA00023237"/>
    </source>
</evidence>
<proteinExistence type="inferred from homology"/>
<dbReference type="EMBL" id="JAENRR010000004">
    <property type="protein sequence ID" value="MBK3516286.1"/>
    <property type="molecule type" value="Genomic_DNA"/>
</dbReference>
<keyword evidence="8" id="KW-0472">Membrane</keyword>
<evidence type="ECO:0000313" key="11">
    <source>
        <dbReference type="EMBL" id="MBK3516286.1"/>
    </source>
</evidence>
<dbReference type="SUPFAM" id="SSF56935">
    <property type="entry name" value="Porins"/>
    <property type="match status" value="1"/>
</dbReference>
<evidence type="ECO:0000256" key="3">
    <source>
        <dbReference type="ARBA" id="ARBA00022448"/>
    </source>
</evidence>
<feature type="signal peptide" evidence="10">
    <location>
        <begin position="1"/>
        <end position="20"/>
    </location>
</feature>
<feature type="chain" id="PRO_5045166068" evidence="10">
    <location>
        <begin position="21"/>
        <end position="480"/>
    </location>
</feature>
<keyword evidence="5" id="KW-0812">Transmembrane</keyword>
<evidence type="ECO:0000256" key="2">
    <source>
        <dbReference type="ARBA" id="ARBA00007055"/>
    </source>
</evidence>
<evidence type="ECO:0000256" key="1">
    <source>
        <dbReference type="ARBA" id="ARBA00004571"/>
    </source>
</evidence>
<dbReference type="InterPro" id="IPR003192">
    <property type="entry name" value="Porin_LamB"/>
</dbReference>
<evidence type="ECO:0000256" key="8">
    <source>
        <dbReference type="ARBA" id="ARBA00023136"/>
    </source>
</evidence>
<keyword evidence="3" id="KW-0813">Transport</keyword>
<evidence type="ECO:0000256" key="7">
    <source>
        <dbReference type="ARBA" id="ARBA00023114"/>
    </source>
</evidence>
<dbReference type="InterPro" id="IPR036998">
    <property type="entry name" value="Porin_LamB_sf"/>
</dbReference>
<keyword evidence="12" id="KW-1185">Reference proteome</keyword>
<keyword evidence="6" id="KW-0406">Ion transport</keyword>
<dbReference type="Pfam" id="PF02264">
    <property type="entry name" value="LamB"/>
    <property type="match status" value="1"/>
</dbReference>
<comment type="subcellular location">
    <subcellularLocation>
        <location evidence="1">Cell outer membrane</location>
        <topology evidence="1">Multi-pass membrane protein</topology>
    </subcellularLocation>
</comment>
<dbReference type="PANTHER" id="PTHR38762">
    <property type="entry name" value="CRYPTIC OUTER MEMBRANE PORIN BGLH-RELATED"/>
    <property type="match status" value="1"/>
</dbReference>
<keyword evidence="7" id="KW-0626">Porin</keyword>
<dbReference type="Gene3D" id="2.40.170.10">
    <property type="entry name" value="Porin, LamB type"/>
    <property type="match status" value="1"/>
</dbReference>
<organism evidence="11 12">
    <name type="scientific">Carboxylicivirga marina</name>
    <dbReference type="NCBI Taxonomy" id="2800988"/>
    <lineage>
        <taxon>Bacteria</taxon>
        <taxon>Pseudomonadati</taxon>
        <taxon>Bacteroidota</taxon>
        <taxon>Bacteroidia</taxon>
        <taxon>Marinilabiliales</taxon>
        <taxon>Marinilabiliaceae</taxon>
        <taxon>Carboxylicivirga</taxon>
    </lineage>
</organism>
<accession>A0ABS1HFA4</accession>
<dbReference type="RefSeq" id="WP_200463515.1">
    <property type="nucleotide sequence ID" value="NZ_JAENRR010000004.1"/>
</dbReference>
<dbReference type="PANTHER" id="PTHR38762:SF1">
    <property type="entry name" value="CRYPTIC OUTER MEMBRANE PORIN BGLH-RELATED"/>
    <property type="match status" value="1"/>
</dbReference>
<evidence type="ECO:0000256" key="5">
    <source>
        <dbReference type="ARBA" id="ARBA00022692"/>
    </source>
</evidence>
<keyword evidence="4" id="KW-1134">Transmembrane beta strand</keyword>
<name>A0ABS1HFA4_9BACT</name>
<evidence type="ECO:0000256" key="4">
    <source>
        <dbReference type="ARBA" id="ARBA00022452"/>
    </source>
</evidence>